<dbReference type="EMBL" id="ML170557">
    <property type="protein sequence ID" value="TDL13543.1"/>
    <property type="molecule type" value="Genomic_DNA"/>
</dbReference>
<dbReference type="AlphaFoldDB" id="A0A4Y7PE13"/>
<evidence type="ECO:0000256" key="1">
    <source>
        <dbReference type="SAM" id="MobiDB-lite"/>
    </source>
</evidence>
<organism evidence="2 3">
    <name type="scientific">Rickenella mellea</name>
    <dbReference type="NCBI Taxonomy" id="50990"/>
    <lineage>
        <taxon>Eukaryota</taxon>
        <taxon>Fungi</taxon>
        <taxon>Dikarya</taxon>
        <taxon>Basidiomycota</taxon>
        <taxon>Agaricomycotina</taxon>
        <taxon>Agaricomycetes</taxon>
        <taxon>Hymenochaetales</taxon>
        <taxon>Rickenellaceae</taxon>
        <taxon>Rickenella</taxon>
    </lineage>
</organism>
<gene>
    <name evidence="2" type="ORF">BD410DRAFT_846844</name>
</gene>
<feature type="compositionally biased region" description="Low complexity" evidence="1">
    <location>
        <begin position="29"/>
        <end position="44"/>
    </location>
</feature>
<dbReference type="Proteomes" id="UP000294933">
    <property type="component" value="Unassembled WGS sequence"/>
</dbReference>
<name>A0A4Y7PE13_9AGAM</name>
<feature type="compositionally biased region" description="Pro residues" evidence="1">
    <location>
        <begin position="19"/>
        <end position="28"/>
    </location>
</feature>
<keyword evidence="3" id="KW-1185">Reference proteome</keyword>
<feature type="compositionally biased region" description="Basic and acidic residues" evidence="1">
    <location>
        <begin position="98"/>
        <end position="119"/>
    </location>
</feature>
<evidence type="ECO:0000313" key="3">
    <source>
        <dbReference type="Proteomes" id="UP000294933"/>
    </source>
</evidence>
<evidence type="ECO:0000313" key="2">
    <source>
        <dbReference type="EMBL" id="TDL13543.1"/>
    </source>
</evidence>
<reference evidence="2 3" key="1">
    <citation type="submission" date="2018-06" db="EMBL/GenBank/DDBJ databases">
        <title>A transcriptomic atlas of mushroom development highlights an independent origin of complex multicellularity.</title>
        <authorList>
            <consortium name="DOE Joint Genome Institute"/>
            <person name="Krizsan K."/>
            <person name="Almasi E."/>
            <person name="Merenyi Z."/>
            <person name="Sahu N."/>
            <person name="Viragh M."/>
            <person name="Koszo T."/>
            <person name="Mondo S."/>
            <person name="Kiss B."/>
            <person name="Balint B."/>
            <person name="Kues U."/>
            <person name="Barry K."/>
            <person name="Hegedus J.C."/>
            <person name="Henrissat B."/>
            <person name="Johnson J."/>
            <person name="Lipzen A."/>
            <person name="Ohm R."/>
            <person name="Nagy I."/>
            <person name="Pangilinan J."/>
            <person name="Yan J."/>
            <person name="Xiong Y."/>
            <person name="Grigoriev I.V."/>
            <person name="Hibbett D.S."/>
            <person name="Nagy L.G."/>
        </authorList>
    </citation>
    <scope>NUCLEOTIDE SEQUENCE [LARGE SCALE GENOMIC DNA]</scope>
    <source>
        <strain evidence="2 3">SZMC22713</strain>
    </source>
</reference>
<feature type="region of interest" description="Disordered" evidence="1">
    <location>
        <begin position="90"/>
        <end position="119"/>
    </location>
</feature>
<accession>A0A4Y7PE13</accession>
<protein>
    <submittedName>
        <fullName evidence="2">Uncharacterized protein</fullName>
    </submittedName>
</protein>
<proteinExistence type="predicted"/>
<sequence length="119" mass="12649">MDLYPSYSESSVEELMSPSPSPFPPSSPSPSSSHTSPHPSRMSSLFPSDINGNSGGNGTGQSTPTRASSFDSISGFVASFSRVVTPRQRFGSFGYSEESPRAGGEREREYEREGVSVCG</sequence>
<feature type="region of interest" description="Disordered" evidence="1">
    <location>
        <begin position="1"/>
        <end position="69"/>
    </location>
</feature>
<dbReference type="VEuPathDB" id="FungiDB:BD410DRAFT_846844"/>